<proteinExistence type="predicted"/>
<comment type="caution">
    <text evidence="1">The sequence shown here is derived from an EMBL/GenBank/DDBJ whole genome shotgun (WGS) entry which is preliminary data.</text>
</comment>
<keyword evidence="2" id="KW-1185">Reference proteome</keyword>
<dbReference type="Proteomes" id="UP000217986">
    <property type="component" value="Unassembled WGS sequence"/>
</dbReference>
<organism evidence="1 2">
    <name type="scientific">Bifidobacterium italicum</name>
    <dbReference type="NCBI Taxonomy" id="1960968"/>
    <lineage>
        <taxon>Bacteria</taxon>
        <taxon>Bacillati</taxon>
        <taxon>Actinomycetota</taxon>
        <taxon>Actinomycetes</taxon>
        <taxon>Bifidobacteriales</taxon>
        <taxon>Bifidobacteriaceae</taxon>
        <taxon>Bifidobacterium</taxon>
    </lineage>
</organism>
<dbReference type="AlphaFoldDB" id="A0A2A2EL70"/>
<accession>A0A2A2EL70</accession>
<evidence type="ECO:0000313" key="2">
    <source>
        <dbReference type="Proteomes" id="UP000217986"/>
    </source>
</evidence>
<dbReference type="EMBL" id="MVOG01000005">
    <property type="protein sequence ID" value="PAU69793.1"/>
    <property type="molecule type" value="Genomic_DNA"/>
</dbReference>
<name>A0A2A2EL70_9BIFI</name>
<reference evidence="1 2" key="1">
    <citation type="journal article" date="2017" name="ISME J.">
        <title>Unveiling bifidobacterial biogeography across the mammalian branch of the tree of life.</title>
        <authorList>
            <person name="Milani C."/>
            <person name="Mangifesta M."/>
            <person name="Mancabelli L."/>
            <person name="Lugli G.A."/>
            <person name="James K."/>
            <person name="Duranti S."/>
            <person name="Turroni F."/>
            <person name="Ferrario C."/>
            <person name="Ossiprandi M.C."/>
            <person name="van Sinderen D."/>
            <person name="Ventura M."/>
        </authorList>
    </citation>
    <scope>NUCLEOTIDE SEQUENCE [LARGE SCALE GENOMIC DNA]</scope>
    <source>
        <strain evidence="1 2">70</strain>
    </source>
</reference>
<evidence type="ECO:0000313" key="1">
    <source>
        <dbReference type="EMBL" id="PAU69793.1"/>
    </source>
</evidence>
<protein>
    <submittedName>
        <fullName evidence="1">Uncharacterized protein</fullName>
    </submittedName>
</protein>
<sequence>MHKPHRCNYKTKHFQHASLWITSISQSKNDLLRMCIQPMETKP</sequence>
<gene>
    <name evidence="1" type="ORF">B1400_0328</name>
</gene>